<proteinExistence type="predicted"/>
<evidence type="ECO:0000313" key="1">
    <source>
        <dbReference type="Proteomes" id="UP000887579"/>
    </source>
</evidence>
<accession>A0AC34GWD6</accession>
<name>A0AC34GWD6_9BILA</name>
<evidence type="ECO:0000313" key="2">
    <source>
        <dbReference type="WBParaSite" id="ES5_v2.g8910.t2"/>
    </source>
</evidence>
<organism evidence="1 2">
    <name type="scientific">Panagrolaimus sp. ES5</name>
    <dbReference type="NCBI Taxonomy" id="591445"/>
    <lineage>
        <taxon>Eukaryota</taxon>
        <taxon>Metazoa</taxon>
        <taxon>Ecdysozoa</taxon>
        <taxon>Nematoda</taxon>
        <taxon>Chromadorea</taxon>
        <taxon>Rhabditida</taxon>
        <taxon>Tylenchina</taxon>
        <taxon>Panagrolaimomorpha</taxon>
        <taxon>Panagrolaimoidea</taxon>
        <taxon>Panagrolaimidae</taxon>
        <taxon>Panagrolaimus</taxon>
    </lineage>
</organism>
<dbReference type="Proteomes" id="UP000887579">
    <property type="component" value="Unplaced"/>
</dbReference>
<reference evidence="2" key="1">
    <citation type="submission" date="2022-11" db="UniProtKB">
        <authorList>
            <consortium name="WormBaseParasite"/>
        </authorList>
    </citation>
    <scope>IDENTIFICATION</scope>
</reference>
<protein>
    <submittedName>
        <fullName evidence="2">Uncharacterized protein</fullName>
    </submittedName>
</protein>
<sequence>MLPKPSAIPSILPDRYYTGFKANPTAFCCFETEIADVVKSFAIVGTLNGTIEIIPLEKGAIPELKFEHKSESQINAIILITSNPQICFVAQFRGMELLWFNIEFENGKINLVKIKSHSLTHFGFCQSIWDKNEKRMFIPGKDDDYEMLSILYENGGEKVISLGANFLFSSFKKRHPQTDLTVDDCFKGSISSFQQIYETIGHDERDRLLIGFEDATLIIYDIRTKEVIKLFKAPAKYSQLIAFAVSKDSESQKWRIAVTVCSRIFEVIYENEMFELTKRIKKTGFANVNCSHLCFNSAGDILICGYSSGRIEFYNVPEYDIFKVMNFHEGSILYMNVSSTDNNEILFIGDEDGKLSQMNMKKLKIVHCVKEN</sequence>
<dbReference type="WBParaSite" id="ES5_v2.g8910.t2">
    <property type="protein sequence ID" value="ES5_v2.g8910.t2"/>
    <property type="gene ID" value="ES5_v2.g8910"/>
</dbReference>